<dbReference type="EMBL" id="CR931997">
    <property type="protein sequence ID" value="CAI37965.1"/>
    <property type="molecule type" value="Genomic_DNA"/>
</dbReference>
<dbReference type="eggNOG" id="COG3677">
    <property type="taxonomic scope" value="Bacteria"/>
</dbReference>
<dbReference type="AlphaFoldDB" id="Q4JT92"/>
<name>Q4JT92_CORJK</name>
<feature type="region of interest" description="Disordered" evidence="1">
    <location>
        <begin position="1"/>
        <end position="23"/>
    </location>
</feature>
<proteinExistence type="predicted"/>
<dbReference type="KEGG" id="cjk:jk1788"/>
<protein>
    <submittedName>
        <fullName evidence="2">Transposase for IS3503f</fullName>
    </submittedName>
</protein>
<gene>
    <name evidence="2" type="primary">tnp3503f1</name>
    <name evidence="2" type="ordered locus">jk1788</name>
</gene>
<reference evidence="2 3" key="1">
    <citation type="journal article" date="2005" name="J. Bacteriol.">
        <title>Complete genome sequence and analysis of the multiresistant nosocomial pathogen Corynebacterium jeikeium K411, a lipid-requiring bacterium of the human skin flora.</title>
        <authorList>
            <person name="Tauch A."/>
            <person name="Kaiser O."/>
            <person name="Hain T."/>
            <person name="Goesmann A."/>
            <person name="Weisshaar B."/>
            <person name="Albersmeier A."/>
            <person name="Bekel T."/>
            <person name="Bischoff N."/>
            <person name="Brune I."/>
            <person name="Chakraborty T."/>
            <person name="Kalinowski J."/>
            <person name="Meyer F."/>
            <person name="Rupp O."/>
            <person name="Schneiker S."/>
            <person name="Viehoever P."/>
            <person name="Puehler A."/>
        </authorList>
    </citation>
    <scope>NUCLEOTIDE SEQUENCE [LARGE SCALE GENOMIC DNA]</scope>
    <source>
        <strain evidence="2 3">K411</strain>
    </source>
</reference>
<dbReference type="HOGENOM" id="CLU_062186_2_0_11"/>
<evidence type="ECO:0000313" key="3">
    <source>
        <dbReference type="Proteomes" id="UP000000545"/>
    </source>
</evidence>
<organism evidence="2 3">
    <name type="scientific">Corynebacterium jeikeium (strain K411)</name>
    <dbReference type="NCBI Taxonomy" id="306537"/>
    <lineage>
        <taxon>Bacteria</taxon>
        <taxon>Bacillati</taxon>
        <taxon>Actinomycetota</taxon>
        <taxon>Actinomycetes</taxon>
        <taxon>Mycobacteriales</taxon>
        <taxon>Corynebacteriaceae</taxon>
        <taxon>Corynebacterium</taxon>
    </lineage>
</organism>
<dbReference type="Proteomes" id="UP000000545">
    <property type="component" value="Chromosome"/>
</dbReference>
<feature type="compositionally biased region" description="Low complexity" evidence="1">
    <location>
        <begin position="12"/>
        <end position="23"/>
    </location>
</feature>
<keyword evidence="3" id="KW-1185">Reference proteome</keyword>
<accession>Q4JT92</accession>
<sequence>MTTNRPSCPLCGNNTKKNGTTSKSTTRWRCTHCGHSFTRNTQTHNKNTATMALFIQWATGTQSLTTFAAHHGVTRQTMHHRFRWCWWIIPTPTIDSFRIHDQIFLDATYLKSGCLLIAASKTHVINWTWARHETTAAYTELLRPIAAPLIAVTDGGQGAQSAIHH</sequence>
<evidence type="ECO:0000313" key="2">
    <source>
        <dbReference type="EMBL" id="CAI37965.1"/>
    </source>
</evidence>
<evidence type="ECO:0000256" key="1">
    <source>
        <dbReference type="SAM" id="MobiDB-lite"/>
    </source>
</evidence>